<protein>
    <submittedName>
        <fullName evidence="2">Uncharacterized protein</fullName>
    </submittedName>
</protein>
<accession>A0A5A7N4J4</accession>
<name>A0A5A7N4J4_9PROT</name>
<feature type="region of interest" description="Disordered" evidence="1">
    <location>
        <begin position="1"/>
        <end position="34"/>
    </location>
</feature>
<dbReference type="Proteomes" id="UP000324996">
    <property type="component" value="Unassembled WGS sequence"/>
</dbReference>
<dbReference type="AlphaFoldDB" id="A0A5A7N4J4"/>
<keyword evidence="3" id="KW-1185">Reference proteome</keyword>
<sequence>MGSANPVRASLRRGRGAVSNASGRHEPLSRQAVEDGWAEDEADLAPLATHITLEKARRIITKNSSPDIPFDRSINPIGGANMAASIAMPGPATPIWGCRRGWILKPGSLQSPMRPIC</sequence>
<evidence type="ECO:0000313" key="2">
    <source>
        <dbReference type="EMBL" id="GER03161.1"/>
    </source>
</evidence>
<proteinExistence type="predicted"/>
<comment type="caution">
    <text evidence="2">The sequence shown here is derived from an EMBL/GenBank/DDBJ whole genome shotgun (WGS) entry which is preliminary data.</text>
</comment>
<organism evidence="2 3">
    <name type="scientific">Iodidimonas nitroreducens</name>
    <dbReference type="NCBI Taxonomy" id="1236968"/>
    <lineage>
        <taxon>Bacteria</taxon>
        <taxon>Pseudomonadati</taxon>
        <taxon>Pseudomonadota</taxon>
        <taxon>Alphaproteobacteria</taxon>
        <taxon>Iodidimonadales</taxon>
        <taxon>Iodidimonadaceae</taxon>
        <taxon>Iodidimonas</taxon>
    </lineage>
</organism>
<evidence type="ECO:0000313" key="3">
    <source>
        <dbReference type="Proteomes" id="UP000324996"/>
    </source>
</evidence>
<dbReference type="EMBL" id="BKCN01000003">
    <property type="protein sequence ID" value="GER03161.1"/>
    <property type="molecule type" value="Genomic_DNA"/>
</dbReference>
<reference evidence="2 3" key="1">
    <citation type="submission" date="2019-09" db="EMBL/GenBank/DDBJ databases">
        <title>NBRP : Genome information of microbial organism related human and environment.</title>
        <authorList>
            <person name="Hattori M."/>
            <person name="Oshima K."/>
            <person name="Inaba H."/>
            <person name="Suda W."/>
            <person name="Sakamoto M."/>
            <person name="Iino T."/>
            <person name="Kitahara M."/>
            <person name="Oshida Y."/>
            <person name="Iida T."/>
            <person name="Kudo T."/>
            <person name="Itoh T."/>
            <person name="Ohkuma M."/>
        </authorList>
    </citation>
    <scope>NUCLEOTIDE SEQUENCE [LARGE SCALE GENOMIC DNA]</scope>
    <source>
        <strain evidence="2 3">Q-1</strain>
    </source>
</reference>
<evidence type="ECO:0000256" key="1">
    <source>
        <dbReference type="SAM" id="MobiDB-lite"/>
    </source>
</evidence>
<gene>
    <name evidence="2" type="ORF">JCM17846_08430</name>
</gene>